<evidence type="ECO:0000313" key="2">
    <source>
        <dbReference type="Proteomes" id="UP000054783"/>
    </source>
</evidence>
<reference evidence="1 2" key="1">
    <citation type="submission" date="2015-01" db="EMBL/GenBank/DDBJ databases">
        <title>Evolution of Trichinella species and genotypes.</title>
        <authorList>
            <person name="Korhonen P.K."/>
            <person name="Edoardo P."/>
            <person name="Giuseppe L.R."/>
            <person name="Gasser R.B."/>
        </authorList>
    </citation>
    <scope>NUCLEOTIDE SEQUENCE [LARGE SCALE GENOMIC DNA]</scope>
    <source>
        <strain evidence="1">ISS2496</strain>
    </source>
</reference>
<dbReference type="EMBL" id="JYDQ01000396">
    <property type="protein sequence ID" value="KRY07854.1"/>
    <property type="molecule type" value="Genomic_DNA"/>
</dbReference>
<dbReference type="AlphaFoldDB" id="A0A0V0Z5Y3"/>
<comment type="caution">
    <text evidence="1">The sequence shown here is derived from an EMBL/GenBank/DDBJ whole genome shotgun (WGS) entry which is preliminary data.</text>
</comment>
<protein>
    <submittedName>
        <fullName evidence="1">Uncharacterized protein</fullName>
    </submittedName>
</protein>
<name>A0A0V0Z5Y3_9BILA</name>
<dbReference type="Proteomes" id="UP000054783">
    <property type="component" value="Unassembled WGS sequence"/>
</dbReference>
<sequence length="100" mass="11726">MSYSNFFHLTRNKFEECNSHDYLAFQCVEQQSRSAFSSSLQYHLQFQTWYSLNLNTLPSFLHNSNCFQTCCIRIDFSAIEVECPQNSLTLNDGHLRNGQE</sequence>
<keyword evidence="2" id="KW-1185">Reference proteome</keyword>
<proteinExistence type="predicted"/>
<evidence type="ECO:0000313" key="1">
    <source>
        <dbReference type="EMBL" id="KRY07854.1"/>
    </source>
</evidence>
<organism evidence="1 2">
    <name type="scientific">Trichinella patagoniensis</name>
    <dbReference type="NCBI Taxonomy" id="990121"/>
    <lineage>
        <taxon>Eukaryota</taxon>
        <taxon>Metazoa</taxon>
        <taxon>Ecdysozoa</taxon>
        <taxon>Nematoda</taxon>
        <taxon>Enoplea</taxon>
        <taxon>Dorylaimia</taxon>
        <taxon>Trichinellida</taxon>
        <taxon>Trichinellidae</taxon>
        <taxon>Trichinella</taxon>
    </lineage>
</organism>
<accession>A0A0V0Z5Y3</accession>
<gene>
    <name evidence="1" type="ORF">T12_11557</name>
</gene>